<dbReference type="Gene3D" id="3.40.50.720">
    <property type="entry name" value="NAD(P)-binding Rossmann-like Domain"/>
    <property type="match status" value="1"/>
</dbReference>
<dbReference type="RefSeq" id="WP_133284772.1">
    <property type="nucleotide sequence ID" value="NZ_SMSI01000002.1"/>
</dbReference>
<evidence type="ECO:0000256" key="2">
    <source>
        <dbReference type="ARBA" id="ARBA00023002"/>
    </source>
</evidence>
<evidence type="ECO:0000313" key="4">
    <source>
        <dbReference type="Proteomes" id="UP000295131"/>
    </source>
</evidence>
<keyword evidence="2" id="KW-0560">Oxidoreductase</keyword>
<accession>A0A4V3A728</accession>
<evidence type="ECO:0000313" key="3">
    <source>
        <dbReference type="EMBL" id="TDH36072.1"/>
    </source>
</evidence>
<name>A0A4V3A728_9HYPH</name>
<dbReference type="InterPro" id="IPR036291">
    <property type="entry name" value="NAD(P)-bd_dom_sf"/>
</dbReference>
<dbReference type="GO" id="GO:0016491">
    <property type="term" value="F:oxidoreductase activity"/>
    <property type="evidence" value="ECO:0007669"/>
    <property type="project" value="UniProtKB-KW"/>
</dbReference>
<evidence type="ECO:0000256" key="1">
    <source>
        <dbReference type="ARBA" id="ARBA00006484"/>
    </source>
</evidence>
<keyword evidence="4" id="KW-1185">Reference proteome</keyword>
<dbReference type="EMBL" id="SMSI01000002">
    <property type="protein sequence ID" value="TDH36072.1"/>
    <property type="molecule type" value="Genomic_DNA"/>
</dbReference>
<dbReference type="Proteomes" id="UP000295131">
    <property type="component" value="Unassembled WGS sequence"/>
</dbReference>
<dbReference type="AlphaFoldDB" id="A0A4V3A728"/>
<sequence length="267" mass="28726">MSLYRARPEDGVAWVTGASSGIGRQTALELARAGYTVVATARSEDKLSSLAAETANLRGSAIPMPCDVTDEDAMSDLVAAIEARHGKIALAVFNAGMFAPVHGERLNVERFTKSFAVNLTGIIHGLVPTVSLMQRAGRGQVVLMASVAGYAGLPTSAAYGATKAAVINLAESLKFDFDKMNIRIQVINPGFVDTPATEGNPFPMPALMEVEEAGKRIAKGIAESDFEITFPRRFTWPLKIVSKLPYPLYFWLVGTATGWKKKPLRPK</sequence>
<gene>
    <name evidence="3" type="ORF">E2A64_12295</name>
</gene>
<proteinExistence type="inferred from homology"/>
<organism evidence="3 4">
    <name type="scientific">Pseudohoeflea suaedae</name>
    <dbReference type="NCBI Taxonomy" id="877384"/>
    <lineage>
        <taxon>Bacteria</taxon>
        <taxon>Pseudomonadati</taxon>
        <taxon>Pseudomonadota</taxon>
        <taxon>Alphaproteobacteria</taxon>
        <taxon>Hyphomicrobiales</taxon>
        <taxon>Rhizobiaceae</taxon>
        <taxon>Pseudohoeflea</taxon>
    </lineage>
</organism>
<dbReference type="PANTHER" id="PTHR44196:SF1">
    <property type="entry name" value="DEHYDROGENASE_REDUCTASE SDR FAMILY MEMBER 7B"/>
    <property type="match status" value="1"/>
</dbReference>
<dbReference type="Pfam" id="PF00106">
    <property type="entry name" value="adh_short"/>
    <property type="match status" value="1"/>
</dbReference>
<dbReference type="GO" id="GO:0016020">
    <property type="term" value="C:membrane"/>
    <property type="evidence" value="ECO:0007669"/>
    <property type="project" value="TreeGrafter"/>
</dbReference>
<dbReference type="PANTHER" id="PTHR44196">
    <property type="entry name" value="DEHYDROGENASE/REDUCTASE SDR FAMILY MEMBER 7B"/>
    <property type="match status" value="1"/>
</dbReference>
<dbReference type="SUPFAM" id="SSF51735">
    <property type="entry name" value="NAD(P)-binding Rossmann-fold domains"/>
    <property type="match status" value="1"/>
</dbReference>
<comment type="caution">
    <text evidence="3">The sequence shown here is derived from an EMBL/GenBank/DDBJ whole genome shotgun (WGS) entry which is preliminary data.</text>
</comment>
<dbReference type="PRINTS" id="PR00081">
    <property type="entry name" value="GDHRDH"/>
</dbReference>
<dbReference type="OrthoDB" id="335726at2"/>
<reference evidence="3 4" key="1">
    <citation type="journal article" date="2013" name="Int. J. Syst. Evol. Microbiol.">
        <title>Hoeflea suaedae sp. nov., an endophytic bacterium isolated from the root of the halophyte Suaeda maritima.</title>
        <authorList>
            <person name="Chung E.J."/>
            <person name="Park J.A."/>
            <person name="Pramanik P."/>
            <person name="Bibi F."/>
            <person name="Jeon C.O."/>
            <person name="Chung Y.R."/>
        </authorList>
    </citation>
    <scope>NUCLEOTIDE SEQUENCE [LARGE SCALE GENOMIC DNA]</scope>
    <source>
        <strain evidence="3 4">YC6898</strain>
    </source>
</reference>
<comment type="similarity">
    <text evidence="1">Belongs to the short-chain dehydrogenases/reductases (SDR) family.</text>
</comment>
<dbReference type="InterPro" id="IPR002347">
    <property type="entry name" value="SDR_fam"/>
</dbReference>
<protein>
    <submittedName>
        <fullName evidence="3">SDR family NAD(P)-dependent oxidoreductase</fullName>
    </submittedName>
</protein>